<evidence type="ECO:0000256" key="1">
    <source>
        <dbReference type="SAM" id="MobiDB-lite"/>
    </source>
</evidence>
<evidence type="ECO:0000313" key="3">
    <source>
        <dbReference type="Proteomes" id="UP001501772"/>
    </source>
</evidence>
<keyword evidence="3" id="KW-1185">Reference proteome</keyword>
<feature type="compositionally biased region" description="Basic and acidic residues" evidence="1">
    <location>
        <begin position="9"/>
        <end position="22"/>
    </location>
</feature>
<accession>A0ABP8BJ02</accession>
<organism evidence="2 3">
    <name type="scientific">Pedobacter jeongneungensis</name>
    <dbReference type="NCBI Taxonomy" id="947309"/>
    <lineage>
        <taxon>Bacteria</taxon>
        <taxon>Pseudomonadati</taxon>
        <taxon>Bacteroidota</taxon>
        <taxon>Sphingobacteriia</taxon>
        <taxon>Sphingobacteriales</taxon>
        <taxon>Sphingobacteriaceae</taxon>
        <taxon>Pedobacter</taxon>
    </lineage>
</organism>
<evidence type="ECO:0000313" key="2">
    <source>
        <dbReference type="EMBL" id="GAA4207990.1"/>
    </source>
</evidence>
<reference evidence="3" key="1">
    <citation type="journal article" date="2019" name="Int. J. Syst. Evol. Microbiol.">
        <title>The Global Catalogue of Microorganisms (GCM) 10K type strain sequencing project: providing services to taxonomists for standard genome sequencing and annotation.</title>
        <authorList>
            <consortium name="The Broad Institute Genomics Platform"/>
            <consortium name="The Broad Institute Genome Sequencing Center for Infectious Disease"/>
            <person name="Wu L."/>
            <person name="Ma J."/>
        </authorList>
    </citation>
    <scope>NUCLEOTIDE SEQUENCE [LARGE SCALE GENOMIC DNA]</scope>
    <source>
        <strain evidence="3">JCM 17626</strain>
    </source>
</reference>
<name>A0ABP8BJ02_9SPHI</name>
<feature type="region of interest" description="Disordered" evidence="1">
    <location>
        <begin position="1"/>
        <end position="37"/>
    </location>
</feature>
<gene>
    <name evidence="2" type="ORF">GCM10022289_31240</name>
</gene>
<protein>
    <submittedName>
        <fullName evidence="2">Uncharacterized protein</fullName>
    </submittedName>
</protein>
<dbReference type="RefSeq" id="WP_344852379.1">
    <property type="nucleotide sequence ID" value="NZ_BAABBY010000007.1"/>
</dbReference>
<comment type="caution">
    <text evidence="2">The sequence shown here is derived from an EMBL/GenBank/DDBJ whole genome shotgun (WGS) entry which is preliminary data.</text>
</comment>
<dbReference type="Proteomes" id="UP001501772">
    <property type="component" value="Unassembled WGS sequence"/>
</dbReference>
<dbReference type="EMBL" id="BAABBY010000007">
    <property type="protein sequence ID" value="GAA4207990.1"/>
    <property type="molecule type" value="Genomic_DNA"/>
</dbReference>
<proteinExistence type="predicted"/>
<sequence length="153" mass="17198">MASSCKSDGNNEREQVKKKSEDLTDTNMANKTKAPQLDTTTVDMEKVKKDLDWADIKLKFISECLNPFLKARKVTTNCSDCDKISFSYTLTSNENGEVINVRRESETIQCKKLSSNDITALHDAIEIYLKKQVLPKSFGKGSYTGQLGFILKC</sequence>